<feature type="domain" description="DJ-1/PfpI" evidence="1">
    <location>
        <begin position="2"/>
        <end position="161"/>
    </location>
</feature>
<dbReference type="InterPro" id="IPR029062">
    <property type="entry name" value="Class_I_gatase-like"/>
</dbReference>
<dbReference type="InterPro" id="IPR002818">
    <property type="entry name" value="DJ-1/PfpI"/>
</dbReference>
<dbReference type="NCBIfam" id="TIGR01383">
    <property type="entry name" value="not_thiJ"/>
    <property type="match status" value="1"/>
</dbReference>
<dbReference type="InterPro" id="IPR006287">
    <property type="entry name" value="DJ-1"/>
</dbReference>
<accession>A0ABS7AM96</accession>
<dbReference type="EMBL" id="JAHXPT010000001">
    <property type="protein sequence ID" value="MBW6408615.1"/>
    <property type="molecule type" value="Genomic_DNA"/>
</dbReference>
<dbReference type="SUPFAM" id="SSF52317">
    <property type="entry name" value="Class I glutamine amidotransferase-like"/>
    <property type="match status" value="1"/>
</dbReference>
<name>A0ABS7AM96_9CLOT</name>
<evidence type="ECO:0000259" key="1">
    <source>
        <dbReference type="Pfam" id="PF01965"/>
    </source>
</evidence>
<evidence type="ECO:0000313" key="3">
    <source>
        <dbReference type="Proteomes" id="UP001519921"/>
    </source>
</evidence>
<organism evidence="2 3">
    <name type="scientific">Clostridium weizhouense</name>
    <dbReference type="NCBI Taxonomy" id="2859781"/>
    <lineage>
        <taxon>Bacteria</taxon>
        <taxon>Bacillati</taxon>
        <taxon>Bacillota</taxon>
        <taxon>Clostridia</taxon>
        <taxon>Eubacteriales</taxon>
        <taxon>Clostridiaceae</taxon>
        <taxon>Clostridium</taxon>
    </lineage>
</organism>
<dbReference type="Gene3D" id="3.40.50.880">
    <property type="match status" value="1"/>
</dbReference>
<keyword evidence="3" id="KW-1185">Reference proteome</keyword>
<dbReference type="PANTHER" id="PTHR48094:SF12">
    <property type="entry name" value="PARKINSON DISEASE PROTEIN 7 HOMOLOG"/>
    <property type="match status" value="1"/>
</dbReference>
<dbReference type="PANTHER" id="PTHR48094">
    <property type="entry name" value="PROTEIN/NUCLEIC ACID DEGLYCASE DJ-1-RELATED"/>
    <property type="match status" value="1"/>
</dbReference>
<dbReference type="CDD" id="cd03135">
    <property type="entry name" value="GATase1_DJ-1"/>
    <property type="match status" value="1"/>
</dbReference>
<evidence type="ECO:0000313" key="2">
    <source>
        <dbReference type="EMBL" id="MBW6408615.1"/>
    </source>
</evidence>
<comment type="caution">
    <text evidence="2">The sequence shown here is derived from an EMBL/GenBank/DDBJ whole genome shotgun (WGS) entry which is preliminary data.</text>
</comment>
<protein>
    <submittedName>
        <fullName evidence="2">DJ-1/PfpI family protein</fullName>
    </submittedName>
</protein>
<reference evidence="2 3" key="1">
    <citation type="submission" date="2021-07" db="EMBL/GenBank/DDBJ databases">
        <title>Clostridium weizhouense sp. nov., an anaerobic bacterium isolated from activated sludge of Petroleum wastewater.</title>
        <authorList>
            <person name="Li Q."/>
        </authorList>
    </citation>
    <scope>NUCLEOTIDE SEQUENCE [LARGE SCALE GENOMIC DNA]</scope>
    <source>
        <strain evidence="2 3">YB-6</strain>
    </source>
</reference>
<dbReference type="Pfam" id="PF01965">
    <property type="entry name" value="DJ-1_PfpI"/>
    <property type="match status" value="1"/>
</dbReference>
<dbReference type="Proteomes" id="UP001519921">
    <property type="component" value="Unassembled WGS sequence"/>
</dbReference>
<sequence>MKKSCILLAEGFEEVEALMVSDIIRRTGMNCDLVSMDKELVKSSHGVVIKADKIFDENLEYDLVVLPGGMPGATNLRDDSRVIKFINKYNANGKLIGAICAAPIVLGKAGLTVGKNVTSYPGFEEELNNCTYLEDEVVVDGNIITSRGPATAMAFAYRLIEKLGYDKVNELAKSMLYK</sequence>
<gene>
    <name evidence="2" type="ORF">KYD98_00750</name>
</gene>
<dbReference type="InterPro" id="IPR050325">
    <property type="entry name" value="Prot/Nucl_acid_deglycase"/>
</dbReference>
<proteinExistence type="predicted"/>
<dbReference type="RefSeq" id="WP_219777678.1">
    <property type="nucleotide sequence ID" value="NZ_JAHXPT010000001.1"/>
</dbReference>